<evidence type="ECO:0000256" key="8">
    <source>
        <dbReference type="PIRSR" id="PIRSR615500-1"/>
    </source>
</evidence>
<dbReference type="InterPro" id="IPR046450">
    <property type="entry name" value="PA_dom_sf"/>
</dbReference>
<feature type="signal peptide" evidence="11">
    <location>
        <begin position="1"/>
        <end position="24"/>
    </location>
</feature>
<sequence>MKKKMGAIALSLALITGAVGTAAAQSTMKGNVEQQTQVLQKDWLKNKIAKGVKTAGQKRTTVIVELAASPTSLATIDKSTSATQLQKELTVQKNEVIDGAEKKVTDLVTENSYETVFAGFSATLAGQDVKKLASLPGVKRIWPNIRYKANLKESVPLIGAPDVWMKKDSRGSAINGKGIRVAVVDTGVDAKHPDLKGKVVGGYDVVDHDKTPQDGDGHGTHVAGTIAANGKVKGVAPGASILAYRVLDNNGFGTTDDILDGIDRAVKDKANVMNLSLGEIANNPEDPLAQAMDRAALKGTIPVVANGNDGPKAWTVGTPATSREAISVGASTKRITQPDLSLVGEDKVAHLLLVEGSKTFPTGNAKLIYVGHGSKLEYSKKDVKGKIVVAKWREDELEDQADLAKSKGAVGLILVGADRNIMEWLEEPKYATPTALIYGEESDWLYQSIRAGKLAGSIKGVKQELMAPFSSRGPATGSWEIKPDVSAPGVDIVSTVPGGKYESLSGTSMASPHVAGAAALIKQAHPTWDTRAIKAALSNTAVTLNERNGVPYPATTQGAGRINIPAAIDTKTLIVPSTVTFGKLDPHTGVQSLSRSVEVRNLSQEAKTYSIETEWALGQEKLNITAPTTLTVNAQGHADVKVDLQADTDLPRGVYTGMIRLHDGAQTLKVPMSVMIDPEDYPAVNSVVAKPNTISPNADKVKDSTSLSWYVPAPLQSLDMKALKLNHDGEVEKEVSLSHETQPKVGMNLRSWKGIDKKGKALSDGVYIIELTGTHQDTAYADVGYPVVIDRKVPTLTMSSSFSSTKIKGSMKDDMLDILRASFSDTPDLVKVSWKKYGSKYKKWTKIPVMQKYTGESTKLSFTYTFKKGTMKKGTTKVWIKVVDAAGNEKKKVIKVKSK</sequence>
<dbReference type="PRINTS" id="PR00723">
    <property type="entry name" value="SUBTILISIN"/>
</dbReference>
<feature type="domain" description="Peptidase S8/S53" evidence="12">
    <location>
        <begin position="176"/>
        <end position="560"/>
    </location>
</feature>
<dbReference type="Proteomes" id="UP000198660">
    <property type="component" value="Unassembled WGS sequence"/>
</dbReference>
<dbReference type="Gene3D" id="3.30.70.80">
    <property type="entry name" value="Peptidase S8 propeptide/proteinase inhibitor I9"/>
    <property type="match status" value="1"/>
</dbReference>
<dbReference type="PANTHER" id="PTHR43806:SF65">
    <property type="entry name" value="SERINE PROTEASE APRX"/>
    <property type="match status" value="1"/>
</dbReference>
<dbReference type="Gene3D" id="3.50.30.30">
    <property type="match status" value="1"/>
</dbReference>
<dbReference type="InterPro" id="IPR023828">
    <property type="entry name" value="Peptidase_S8_Ser-AS"/>
</dbReference>
<dbReference type="PROSITE" id="PS00136">
    <property type="entry name" value="SUBTILASE_ASP"/>
    <property type="match status" value="1"/>
</dbReference>
<dbReference type="InterPro" id="IPR050131">
    <property type="entry name" value="Peptidase_S8_subtilisin-like"/>
</dbReference>
<keyword evidence="5 11" id="KW-0732">Signal</keyword>
<dbReference type="GO" id="GO:0006508">
    <property type="term" value="P:proteolysis"/>
    <property type="evidence" value="ECO:0007669"/>
    <property type="project" value="UniProtKB-KW"/>
</dbReference>
<evidence type="ECO:0000256" key="4">
    <source>
        <dbReference type="ARBA" id="ARBA00022670"/>
    </source>
</evidence>
<evidence type="ECO:0000256" key="11">
    <source>
        <dbReference type="SAM" id="SignalP"/>
    </source>
</evidence>
<evidence type="ECO:0000256" key="6">
    <source>
        <dbReference type="ARBA" id="ARBA00022801"/>
    </source>
</evidence>
<dbReference type="RefSeq" id="WP_091838109.1">
    <property type="nucleotide sequence ID" value="NZ_FPAA01000010.1"/>
</dbReference>
<name>A0A1I6TJI7_9BACL</name>
<proteinExistence type="inferred from homology"/>
<feature type="chain" id="PRO_5009304017" evidence="11">
    <location>
        <begin position="25"/>
        <end position="899"/>
    </location>
</feature>
<evidence type="ECO:0000256" key="9">
    <source>
        <dbReference type="PROSITE-ProRule" id="PRU01240"/>
    </source>
</evidence>
<dbReference type="Gene3D" id="3.40.50.200">
    <property type="entry name" value="Peptidase S8/S53 domain"/>
    <property type="match status" value="1"/>
</dbReference>
<evidence type="ECO:0000259" key="14">
    <source>
        <dbReference type="Pfam" id="PF05922"/>
    </source>
</evidence>
<evidence type="ECO:0000256" key="10">
    <source>
        <dbReference type="RuleBase" id="RU003355"/>
    </source>
</evidence>
<dbReference type="InterPro" id="IPR023827">
    <property type="entry name" value="Peptidase_S8_Asp-AS"/>
</dbReference>
<dbReference type="InterPro" id="IPR022398">
    <property type="entry name" value="Peptidase_S8_His-AS"/>
</dbReference>
<protein>
    <submittedName>
        <fullName evidence="15">Minor extracellular serine protease Vpr</fullName>
    </submittedName>
</protein>
<reference evidence="16" key="1">
    <citation type="submission" date="2016-10" db="EMBL/GenBank/DDBJ databases">
        <authorList>
            <person name="Varghese N."/>
            <person name="Submissions S."/>
        </authorList>
    </citation>
    <scope>NUCLEOTIDE SEQUENCE [LARGE SCALE GENOMIC DNA]</scope>
    <source>
        <strain evidence="16">DSM 45789</strain>
    </source>
</reference>
<dbReference type="AlphaFoldDB" id="A0A1I6TJI7"/>
<keyword evidence="16" id="KW-1185">Reference proteome</keyword>
<dbReference type="Pfam" id="PF02225">
    <property type="entry name" value="PA"/>
    <property type="match status" value="1"/>
</dbReference>
<dbReference type="SUPFAM" id="SSF52025">
    <property type="entry name" value="PA domain"/>
    <property type="match status" value="1"/>
</dbReference>
<feature type="active site" description="Charge relay system" evidence="8 9">
    <location>
        <position position="218"/>
    </location>
</feature>
<evidence type="ECO:0000256" key="3">
    <source>
        <dbReference type="ARBA" id="ARBA00022525"/>
    </source>
</evidence>
<evidence type="ECO:0000256" key="5">
    <source>
        <dbReference type="ARBA" id="ARBA00022729"/>
    </source>
</evidence>
<keyword evidence="6 9" id="KW-0378">Hydrolase</keyword>
<keyword evidence="3" id="KW-0964">Secreted</keyword>
<dbReference type="InterPro" id="IPR037045">
    <property type="entry name" value="S8pro/Inhibitor_I9_sf"/>
</dbReference>
<comment type="similarity">
    <text evidence="1 9 10">Belongs to the peptidase S8 family.</text>
</comment>
<dbReference type="GO" id="GO:0004252">
    <property type="term" value="F:serine-type endopeptidase activity"/>
    <property type="evidence" value="ECO:0007669"/>
    <property type="project" value="UniProtKB-UniRule"/>
</dbReference>
<accession>A0A1I6TJI7</accession>
<dbReference type="InterPro" id="IPR000209">
    <property type="entry name" value="Peptidase_S8/S53_dom"/>
</dbReference>
<dbReference type="PROSITE" id="PS00138">
    <property type="entry name" value="SUBTILASE_SER"/>
    <property type="match status" value="1"/>
</dbReference>
<evidence type="ECO:0000313" key="16">
    <source>
        <dbReference type="Proteomes" id="UP000198660"/>
    </source>
</evidence>
<dbReference type="InterPro" id="IPR010259">
    <property type="entry name" value="S8pro/Inhibitor_I9"/>
</dbReference>
<dbReference type="OrthoDB" id="9798386at2"/>
<keyword evidence="7 9" id="KW-0720">Serine protease</keyword>
<gene>
    <name evidence="15" type="ORF">SAMN05444972_11059</name>
</gene>
<dbReference type="PROSITE" id="PS51892">
    <property type="entry name" value="SUBTILASE"/>
    <property type="match status" value="1"/>
</dbReference>
<evidence type="ECO:0000259" key="13">
    <source>
        <dbReference type="Pfam" id="PF02225"/>
    </source>
</evidence>
<feature type="active site" description="Charge relay system" evidence="8 9">
    <location>
        <position position="508"/>
    </location>
</feature>
<feature type="domain" description="PA" evidence="13">
    <location>
        <begin position="377"/>
        <end position="420"/>
    </location>
</feature>
<dbReference type="CDD" id="cd07474">
    <property type="entry name" value="Peptidases_S8_subtilisin_Vpr-like"/>
    <property type="match status" value="1"/>
</dbReference>
<keyword evidence="2" id="KW-0134">Cell wall</keyword>
<evidence type="ECO:0000259" key="12">
    <source>
        <dbReference type="Pfam" id="PF00082"/>
    </source>
</evidence>
<evidence type="ECO:0000256" key="1">
    <source>
        <dbReference type="ARBA" id="ARBA00011073"/>
    </source>
</evidence>
<dbReference type="PROSITE" id="PS00137">
    <property type="entry name" value="SUBTILASE_HIS"/>
    <property type="match status" value="1"/>
</dbReference>
<dbReference type="InterPro" id="IPR036852">
    <property type="entry name" value="Peptidase_S8/S53_dom_sf"/>
</dbReference>
<dbReference type="Pfam" id="PF00082">
    <property type="entry name" value="Peptidase_S8"/>
    <property type="match status" value="1"/>
</dbReference>
<dbReference type="EMBL" id="FPAA01000010">
    <property type="protein sequence ID" value="SFS89321.1"/>
    <property type="molecule type" value="Genomic_DNA"/>
</dbReference>
<dbReference type="InterPro" id="IPR034213">
    <property type="entry name" value="S8_Vpr-like"/>
</dbReference>
<feature type="domain" description="Inhibitor I9" evidence="14">
    <location>
        <begin position="79"/>
        <end position="148"/>
    </location>
</feature>
<evidence type="ECO:0000313" key="15">
    <source>
        <dbReference type="EMBL" id="SFS89321.1"/>
    </source>
</evidence>
<keyword evidence="4 9" id="KW-0645">Protease</keyword>
<organism evidence="15 16">
    <name type="scientific">Marininema halotolerans</name>
    <dbReference type="NCBI Taxonomy" id="1155944"/>
    <lineage>
        <taxon>Bacteria</taxon>
        <taxon>Bacillati</taxon>
        <taxon>Bacillota</taxon>
        <taxon>Bacilli</taxon>
        <taxon>Bacillales</taxon>
        <taxon>Thermoactinomycetaceae</taxon>
        <taxon>Marininema</taxon>
    </lineage>
</organism>
<evidence type="ECO:0000256" key="2">
    <source>
        <dbReference type="ARBA" id="ARBA00022512"/>
    </source>
</evidence>
<dbReference type="InterPro" id="IPR015500">
    <property type="entry name" value="Peptidase_S8_subtilisin-rel"/>
</dbReference>
<dbReference type="SUPFAM" id="SSF52743">
    <property type="entry name" value="Subtilisin-like"/>
    <property type="match status" value="1"/>
</dbReference>
<evidence type="ECO:0000256" key="7">
    <source>
        <dbReference type="ARBA" id="ARBA00022825"/>
    </source>
</evidence>
<feature type="active site" description="Charge relay system" evidence="8 9">
    <location>
        <position position="185"/>
    </location>
</feature>
<dbReference type="Pfam" id="PF05922">
    <property type="entry name" value="Inhibitor_I9"/>
    <property type="match status" value="1"/>
</dbReference>
<dbReference type="PANTHER" id="PTHR43806">
    <property type="entry name" value="PEPTIDASE S8"/>
    <property type="match status" value="1"/>
</dbReference>
<dbReference type="InterPro" id="IPR003137">
    <property type="entry name" value="PA_domain"/>
</dbReference>